<proteinExistence type="predicted"/>
<dbReference type="GeneID" id="24920849"/>
<dbReference type="RefSeq" id="XP_012898034.1">
    <property type="nucleotide sequence ID" value="XM_013042580.1"/>
</dbReference>
<dbReference type="EMBL" id="FN668672">
    <property type="protein sequence ID" value="CBK23986.2"/>
    <property type="molecule type" value="Genomic_DNA"/>
</dbReference>
<evidence type="ECO:0000313" key="3">
    <source>
        <dbReference type="Proteomes" id="UP000008312"/>
    </source>
</evidence>
<keyword evidence="3" id="KW-1185">Reference proteome</keyword>
<reference evidence="2" key="1">
    <citation type="submission" date="2010-02" db="EMBL/GenBank/DDBJ databases">
        <title>Sequencing and annotation of the Blastocystis hominis genome.</title>
        <authorList>
            <person name="Wincker P."/>
        </authorList>
    </citation>
    <scope>NUCLEOTIDE SEQUENCE</scope>
    <source>
        <strain evidence="2">Singapore isolate B</strain>
    </source>
</reference>
<evidence type="ECO:0000313" key="2">
    <source>
        <dbReference type="EMBL" id="CBK23986.2"/>
    </source>
</evidence>
<feature type="compositionally biased region" description="Basic and acidic residues" evidence="1">
    <location>
        <begin position="112"/>
        <end position="134"/>
    </location>
</feature>
<sequence>MVEIVETLVVNGEIVAVEGETDSLIGETVETVVVKGETDSFIGETDSFIGETDSFIGETDSFIGETDSFIGEMVSRMDSRAAGDIPSMALSSFMSAVFRCGPLTGDSSSSELSEREPVDATDDIRDERRTRGGDGSESNWAK</sequence>
<accession>D8M7E7</accession>
<feature type="region of interest" description="Disordered" evidence="1">
    <location>
        <begin position="104"/>
        <end position="142"/>
    </location>
</feature>
<dbReference type="Proteomes" id="UP000008312">
    <property type="component" value="Unassembled WGS sequence"/>
</dbReference>
<protein>
    <submittedName>
        <fullName evidence="2">Uncharacterized protein</fullName>
    </submittedName>
</protein>
<evidence type="ECO:0000256" key="1">
    <source>
        <dbReference type="SAM" id="MobiDB-lite"/>
    </source>
</evidence>
<gene>
    <name evidence="2" type="ORF">GSBLH_T00003786001</name>
</gene>
<dbReference type="AlphaFoldDB" id="D8M7E7"/>
<name>D8M7E7_BLAHO</name>
<dbReference type="InParanoid" id="D8M7E7"/>
<organism evidence="2">
    <name type="scientific">Blastocystis hominis</name>
    <dbReference type="NCBI Taxonomy" id="12968"/>
    <lineage>
        <taxon>Eukaryota</taxon>
        <taxon>Sar</taxon>
        <taxon>Stramenopiles</taxon>
        <taxon>Bigyra</taxon>
        <taxon>Opalozoa</taxon>
        <taxon>Opalinata</taxon>
        <taxon>Blastocystidae</taxon>
        <taxon>Blastocystis</taxon>
    </lineage>
</organism>